<comment type="caution">
    <text evidence="3">The sequence shown here is derived from an EMBL/GenBank/DDBJ whole genome shotgun (WGS) entry which is preliminary data.</text>
</comment>
<dbReference type="PROSITE" id="PS50901">
    <property type="entry name" value="FTSK"/>
    <property type="match status" value="1"/>
</dbReference>
<evidence type="ECO:0000256" key="1">
    <source>
        <dbReference type="PROSITE-ProRule" id="PRU00289"/>
    </source>
</evidence>
<dbReference type="Gene3D" id="3.40.50.300">
    <property type="entry name" value="P-loop containing nucleotide triphosphate hydrolases"/>
    <property type="match status" value="1"/>
</dbReference>
<keyword evidence="4" id="KW-1185">Reference proteome</keyword>
<accession>A0ABS8P4H8</accession>
<feature type="domain" description="FtsK" evidence="2">
    <location>
        <begin position="156"/>
        <end position="355"/>
    </location>
</feature>
<dbReference type="EMBL" id="JAJNDB010000001">
    <property type="protein sequence ID" value="MCD2193150.1"/>
    <property type="molecule type" value="Genomic_DNA"/>
</dbReference>
<organism evidence="3 4">
    <name type="scientific">Actinomycetospora endophytica</name>
    <dbReference type="NCBI Taxonomy" id="2291215"/>
    <lineage>
        <taxon>Bacteria</taxon>
        <taxon>Bacillati</taxon>
        <taxon>Actinomycetota</taxon>
        <taxon>Actinomycetes</taxon>
        <taxon>Pseudonocardiales</taxon>
        <taxon>Pseudonocardiaceae</taxon>
        <taxon>Actinomycetospora</taxon>
    </lineage>
</organism>
<name>A0ABS8P4H8_9PSEU</name>
<dbReference type="InterPro" id="IPR002543">
    <property type="entry name" value="FtsK_dom"/>
</dbReference>
<keyword evidence="1" id="KW-0547">Nucleotide-binding</keyword>
<evidence type="ECO:0000259" key="2">
    <source>
        <dbReference type="PROSITE" id="PS50901"/>
    </source>
</evidence>
<evidence type="ECO:0000313" key="4">
    <source>
        <dbReference type="Proteomes" id="UP001199469"/>
    </source>
</evidence>
<gene>
    <name evidence="3" type="ORF">LQ327_07085</name>
</gene>
<evidence type="ECO:0000313" key="3">
    <source>
        <dbReference type="EMBL" id="MCD2193150.1"/>
    </source>
</evidence>
<keyword evidence="1" id="KW-0067">ATP-binding</keyword>
<sequence length="418" mass="45145">MTTNRTPATRRPVRWHTGGPGAAQRLLGRLRDRAREQQRAEAHRLLEADLRGLWREACAGVGLCQYIDVATGMTVRTPKFGALRLGPAGTSFTVEQLPGGEPDDITRHAARLAHSLGFAGLRVQPLAGRWLRVVLFEVDPLASTFRLPDDVIGRADAPVLLGRAEDGSLVEHVLASPGHIAVQGQNGSGKSQLSYGLTAQCAAAADVLVTGSDITGLLLGRAWDGTAHREWQVTGSRDLVAHAEHLDRLVAWMDTRLDAMPPRRDSVTPTVQTPLVLVVLEEFPGLLRAAQAKDRKLAERITSAVLRLLSEGRKAAFRVLMLAQRFEANAVGGGYARDQFAVRVSFRVPAESLAMLHGDDARPLGPEHANAAPGIAYLSAPGHDCTRLRAPYLGGYGAFCDRIARHGRRPDTDQEDAA</sequence>
<protein>
    <recommendedName>
        <fullName evidence="2">FtsK domain-containing protein</fullName>
    </recommendedName>
</protein>
<proteinExistence type="predicted"/>
<feature type="binding site" evidence="1">
    <location>
        <begin position="184"/>
        <end position="191"/>
    </location>
    <ligand>
        <name>ATP</name>
        <dbReference type="ChEBI" id="CHEBI:30616"/>
    </ligand>
</feature>
<reference evidence="3 4" key="1">
    <citation type="submission" date="2021-11" db="EMBL/GenBank/DDBJ databases">
        <title>Draft genome sequence of Actinomycetospora sp. SF1 isolated from the rhizosphere soil.</title>
        <authorList>
            <person name="Duangmal K."/>
            <person name="Chantavorakit T."/>
        </authorList>
    </citation>
    <scope>NUCLEOTIDE SEQUENCE [LARGE SCALE GENOMIC DNA]</scope>
    <source>
        <strain evidence="3 4">TBRC 5722</strain>
    </source>
</reference>
<dbReference type="Proteomes" id="UP001199469">
    <property type="component" value="Unassembled WGS sequence"/>
</dbReference>
<dbReference type="InterPro" id="IPR027417">
    <property type="entry name" value="P-loop_NTPase"/>
</dbReference>
<dbReference type="SUPFAM" id="SSF52540">
    <property type="entry name" value="P-loop containing nucleoside triphosphate hydrolases"/>
    <property type="match status" value="1"/>
</dbReference>
<dbReference type="RefSeq" id="WP_230730851.1">
    <property type="nucleotide sequence ID" value="NZ_JAJNDB010000001.1"/>
</dbReference>